<evidence type="ECO:0000259" key="2">
    <source>
        <dbReference type="Pfam" id="PF03050"/>
    </source>
</evidence>
<accession>A0A192B181</accession>
<dbReference type="AlphaFoldDB" id="A0A192B181"/>
<evidence type="ECO:0000256" key="1">
    <source>
        <dbReference type="SAM" id="MobiDB-lite"/>
    </source>
</evidence>
<dbReference type="PANTHER" id="PTHR33678">
    <property type="entry name" value="BLL1576 PROTEIN"/>
    <property type="match status" value="1"/>
</dbReference>
<dbReference type="InterPro" id="IPR004291">
    <property type="entry name" value="Transposase_IS66_central"/>
</dbReference>
<feature type="domain" description="Transposase IS66 central" evidence="2">
    <location>
        <begin position="1"/>
        <end position="105"/>
    </location>
</feature>
<proteinExistence type="predicted"/>
<organism evidence="3 4">
    <name type="scientific">Pandoraea oxalativorans</name>
    <dbReference type="NCBI Taxonomy" id="573737"/>
    <lineage>
        <taxon>Bacteria</taxon>
        <taxon>Pseudomonadati</taxon>
        <taxon>Pseudomonadota</taxon>
        <taxon>Betaproteobacteria</taxon>
        <taxon>Burkholderiales</taxon>
        <taxon>Burkholderiaceae</taxon>
        <taxon>Pandoraea</taxon>
    </lineage>
</organism>
<dbReference type="KEGG" id="pox:MB84_31475"/>
<gene>
    <name evidence="3" type="ORF">MB84_31475</name>
</gene>
<feature type="region of interest" description="Disordered" evidence="1">
    <location>
        <begin position="1"/>
        <end position="26"/>
    </location>
</feature>
<reference evidence="3" key="1">
    <citation type="submission" date="2016-06" db="EMBL/GenBank/DDBJ databases">
        <title>Pandoraea oxalativorans DSM 23570 Genome Sequencing.</title>
        <authorList>
            <person name="Ee R."/>
            <person name="Lim Y.-L."/>
            <person name="Yong D."/>
            <person name="Yin W.-F."/>
            <person name="Chan K.-G."/>
        </authorList>
    </citation>
    <scope>NUCLEOTIDE SEQUENCE</scope>
    <source>
        <strain evidence="3">DSM 23570</strain>
        <plasmid evidence="3">pPO70-1</plasmid>
    </source>
</reference>
<name>A0A192B181_9BURK</name>
<dbReference type="Pfam" id="PF03050">
    <property type="entry name" value="DDE_Tnp_IS66"/>
    <property type="match status" value="1"/>
</dbReference>
<dbReference type="EMBL" id="CP011518">
    <property type="protein sequence ID" value="ANJ86782.1"/>
    <property type="molecule type" value="Genomic_DNA"/>
</dbReference>
<keyword evidence="3" id="KW-0614">Plasmid</keyword>
<keyword evidence="4" id="KW-1185">Reference proteome</keyword>
<feature type="region of interest" description="Disordered" evidence="1">
    <location>
        <begin position="182"/>
        <end position="218"/>
    </location>
</feature>
<feature type="compositionally biased region" description="Basic and acidic residues" evidence="1">
    <location>
        <begin position="9"/>
        <end position="20"/>
    </location>
</feature>
<dbReference type="PANTHER" id="PTHR33678:SF1">
    <property type="entry name" value="BLL1576 PROTEIN"/>
    <property type="match status" value="1"/>
</dbReference>
<sequence length="218" mass="23826">MGELFQTEAHIRGKPPDERRRQRQARAAPRLEALRQGYASVLPTRCAKADTTHAIQSSPNHRPALAYYCEEGRAEIDNPIAERALRGVAIRRRNSLFAGADPGGERAAAIYRLNGTNPAADLAYVLGRIANHTANRIDGMRPRNVARSLPDTAKIAPVRQPAITAASTTGTTVPFERSLLSGRRTEFHHRGRDSPDASGTKTSRPLLPLPRPLTPSPH</sequence>
<protein>
    <recommendedName>
        <fullName evidence="2">Transposase IS66 central domain-containing protein</fullName>
    </recommendedName>
</protein>
<dbReference type="Proteomes" id="UP000035050">
    <property type="component" value="Plasmid pPO70-1"/>
</dbReference>
<evidence type="ECO:0000313" key="4">
    <source>
        <dbReference type="Proteomes" id="UP000035050"/>
    </source>
</evidence>
<feature type="compositionally biased region" description="Pro residues" evidence="1">
    <location>
        <begin position="207"/>
        <end position="218"/>
    </location>
</feature>
<dbReference type="InterPro" id="IPR052344">
    <property type="entry name" value="Transposase-related"/>
</dbReference>
<evidence type="ECO:0000313" key="3">
    <source>
        <dbReference type="EMBL" id="ANJ86782.1"/>
    </source>
</evidence>
<geneLocation type="plasmid" evidence="3 4">
    <name>pPO70-1</name>
</geneLocation>